<dbReference type="Proteomes" id="UP000184465">
    <property type="component" value="Unassembled WGS sequence"/>
</dbReference>
<dbReference type="Gene3D" id="1.10.10.2840">
    <property type="entry name" value="PucR C-terminal helix-turn-helix domain"/>
    <property type="match status" value="1"/>
</dbReference>
<name>A0A1M6TSK9_PARC5</name>
<dbReference type="PANTHER" id="PTHR33744:SF16">
    <property type="entry name" value="CARBOHYDRATE DIACID REGULATOR"/>
    <property type="match status" value="1"/>
</dbReference>
<feature type="domain" description="Putative sugar diacid recognition" evidence="1">
    <location>
        <begin position="3"/>
        <end position="132"/>
    </location>
</feature>
<feature type="domain" description="PucR C-terminal helix-turn-helix" evidence="2">
    <location>
        <begin position="287"/>
        <end position="342"/>
    </location>
</feature>
<dbReference type="InterPro" id="IPR051448">
    <property type="entry name" value="CdaR-like_regulators"/>
</dbReference>
<evidence type="ECO:0000259" key="1">
    <source>
        <dbReference type="Pfam" id="PF05651"/>
    </source>
</evidence>
<dbReference type="PANTHER" id="PTHR33744">
    <property type="entry name" value="CARBOHYDRATE DIACID REGULATOR"/>
    <property type="match status" value="1"/>
</dbReference>
<dbReference type="EMBL" id="FRAG01000105">
    <property type="protein sequence ID" value="SHK59893.1"/>
    <property type="molecule type" value="Genomic_DNA"/>
</dbReference>
<sequence length="346" mass="39762">MKLSKQLAGQIVKEMMKVIPYNVNVMNEKGIIIGSGNKSRIGSLHEGAVKAIEKKEKVEVYEVGRDVKPGVNEPILIDGKPVGVVGITGDPDEVRPLSQLVSVTTTLLIEQATRLKAYQEKEKQMEEFLYELVYRKKEYDKGFYELANKYGVNLDKDYRGIILIVENMESFEKNLKKTIPMFTHFLRLDNHRIVLFLEKNKGNDSLIQKLEHVDKINKIGIGDFYKPFSISFEKATLAIEIGLKIKPNQKIYTSEEFEFFMGLKHRDKANSIQLIHNLEIAGEKLQLVKTLQTFIEKNGEMNEVAKNLNIHRNTLNYRIEKIYELTGRHPKKLLDLVELIAGLIWS</sequence>
<proteinExistence type="predicted"/>
<dbReference type="STRING" id="1121301.SAMN02745912_03781"/>
<keyword evidence="4" id="KW-1185">Reference proteome</keyword>
<protein>
    <submittedName>
        <fullName evidence="3">Carbohydrate diacid regulator</fullName>
    </submittedName>
</protein>
<reference evidence="4" key="1">
    <citation type="submission" date="2016-11" db="EMBL/GenBank/DDBJ databases">
        <authorList>
            <person name="Varghese N."/>
            <person name="Submissions S."/>
        </authorList>
    </citation>
    <scope>NUCLEOTIDE SEQUENCE [LARGE SCALE GENOMIC DNA]</scope>
    <source>
        <strain evidence="4">DSM 15212 / CIP 107654 / DViRD3</strain>
    </source>
</reference>
<dbReference type="InterPro" id="IPR042070">
    <property type="entry name" value="PucR_C-HTH_sf"/>
</dbReference>
<dbReference type="OrthoDB" id="212459at2"/>
<dbReference type="RefSeq" id="WP_073153663.1">
    <property type="nucleotide sequence ID" value="NZ_FRAG01000105.1"/>
</dbReference>
<dbReference type="InterPro" id="IPR025736">
    <property type="entry name" value="PucR_C-HTH_dom"/>
</dbReference>
<dbReference type="Pfam" id="PF13556">
    <property type="entry name" value="HTH_30"/>
    <property type="match status" value="1"/>
</dbReference>
<evidence type="ECO:0000313" key="4">
    <source>
        <dbReference type="Proteomes" id="UP000184465"/>
    </source>
</evidence>
<dbReference type="AlphaFoldDB" id="A0A1M6TSK9"/>
<organism evidence="3 4">
    <name type="scientific">Paramaledivibacter caminithermalis (strain DSM 15212 / CIP 107654 / DViRD3)</name>
    <name type="common">Clostridium caminithermale</name>
    <dbReference type="NCBI Taxonomy" id="1121301"/>
    <lineage>
        <taxon>Bacteria</taxon>
        <taxon>Bacillati</taxon>
        <taxon>Bacillota</taxon>
        <taxon>Clostridia</taxon>
        <taxon>Peptostreptococcales</taxon>
        <taxon>Caminicellaceae</taxon>
        <taxon>Paramaledivibacter</taxon>
    </lineage>
</organism>
<evidence type="ECO:0000259" key="2">
    <source>
        <dbReference type="Pfam" id="PF13556"/>
    </source>
</evidence>
<gene>
    <name evidence="3" type="ORF">SAMN02745912_03781</name>
</gene>
<dbReference type="Pfam" id="PF05651">
    <property type="entry name" value="Diacid_rec"/>
    <property type="match status" value="1"/>
</dbReference>
<dbReference type="InterPro" id="IPR008599">
    <property type="entry name" value="Diacid_rec"/>
</dbReference>
<evidence type="ECO:0000313" key="3">
    <source>
        <dbReference type="EMBL" id="SHK59893.1"/>
    </source>
</evidence>
<accession>A0A1M6TSK9</accession>